<evidence type="ECO:0000313" key="3">
    <source>
        <dbReference type="Proteomes" id="UP001151760"/>
    </source>
</evidence>
<dbReference type="Proteomes" id="UP001151760">
    <property type="component" value="Unassembled WGS sequence"/>
</dbReference>
<keyword evidence="3" id="KW-1185">Reference proteome</keyword>
<sequence length="633" mass="71975">MSLSLAENVIVAGADNRPPMLDKTQYSSWASRMLLYIKGKEHGKLLVDSVLNKPFHFRIIIVPEDETTSIMIRERTYIDLIDEEKLHESIDINATNIVLKGLPQDIYNLVNHNEHANQIWDRVKLLIQGSELSLQERESKLYDEFNTFTSTHGESIHSYYLRFLKLINDMHTIGMTMQPLQVNTKFVNHLQLKRSKSATDVKLARDTYSTSFDHLYAYLRQHEAYGNEYYPQHSLLAQKYYSSPASQWSYDVHMVQQSSYQPQVANPSPLVHHQPYQAPAIHQQAQASFPQLDLGLTVPSFLPSNDLISSLNKAMAFISIAFASHYLPTKNQLRTSPNLRNQATIQDGRVTVQTTNDLDAFDSDCDDAPLAKAILMDNLSSYDLNVLSKAPSELVIKKEIPRELPRISLVKDSFNKIRDHVNNFDNVITVRTKELLVYVSATCPSLKHVSDKLVGVTPINKTREVRSKQFSKASGSKPRNNTKKDRITQTSSSNKKKNKVEDDPMIAKSSLNNMNRVSKPVCNAYVKHSVLNANSKLICANCHECMFDAIHDRCVCNYLNDENARVKSKIVKPRLASAQIRSCINLLVKVYTNVGYSWKPTGRTFTIVWKPICPLTRVISANVVPHRTPYQQQ</sequence>
<feature type="compositionally biased region" description="Polar residues" evidence="1">
    <location>
        <begin position="468"/>
        <end position="479"/>
    </location>
</feature>
<accession>A0ABQ4XD11</accession>
<protein>
    <recommendedName>
        <fullName evidence="4">Integrase, catalytic region, zinc finger, CCHC-type, peptidase aspartic, catalytic</fullName>
    </recommendedName>
</protein>
<name>A0ABQ4XD11_9ASTR</name>
<proteinExistence type="predicted"/>
<comment type="caution">
    <text evidence="2">The sequence shown here is derived from an EMBL/GenBank/DDBJ whole genome shotgun (WGS) entry which is preliminary data.</text>
</comment>
<organism evidence="2 3">
    <name type="scientific">Tanacetum coccineum</name>
    <dbReference type="NCBI Taxonomy" id="301880"/>
    <lineage>
        <taxon>Eukaryota</taxon>
        <taxon>Viridiplantae</taxon>
        <taxon>Streptophyta</taxon>
        <taxon>Embryophyta</taxon>
        <taxon>Tracheophyta</taxon>
        <taxon>Spermatophyta</taxon>
        <taxon>Magnoliopsida</taxon>
        <taxon>eudicotyledons</taxon>
        <taxon>Gunneridae</taxon>
        <taxon>Pentapetalae</taxon>
        <taxon>asterids</taxon>
        <taxon>campanulids</taxon>
        <taxon>Asterales</taxon>
        <taxon>Asteraceae</taxon>
        <taxon>Asteroideae</taxon>
        <taxon>Anthemideae</taxon>
        <taxon>Anthemidinae</taxon>
        <taxon>Tanacetum</taxon>
    </lineage>
</organism>
<gene>
    <name evidence="2" type="ORF">Tco_0677683</name>
</gene>
<evidence type="ECO:0000313" key="2">
    <source>
        <dbReference type="EMBL" id="GJS63119.1"/>
    </source>
</evidence>
<reference evidence="2" key="1">
    <citation type="journal article" date="2022" name="Int. J. Mol. Sci.">
        <title>Draft Genome of Tanacetum Coccineum: Genomic Comparison of Closely Related Tanacetum-Family Plants.</title>
        <authorList>
            <person name="Yamashiro T."/>
            <person name="Shiraishi A."/>
            <person name="Nakayama K."/>
            <person name="Satake H."/>
        </authorList>
    </citation>
    <scope>NUCLEOTIDE SEQUENCE</scope>
</reference>
<reference evidence="2" key="2">
    <citation type="submission" date="2022-01" db="EMBL/GenBank/DDBJ databases">
        <authorList>
            <person name="Yamashiro T."/>
            <person name="Shiraishi A."/>
            <person name="Satake H."/>
            <person name="Nakayama K."/>
        </authorList>
    </citation>
    <scope>NUCLEOTIDE SEQUENCE</scope>
</reference>
<feature type="region of interest" description="Disordered" evidence="1">
    <location>
        <begin position="465"/>
        <end position="503"/>
    </location>
</feature>
<evidence type="ECO:0008006" key="4">
    <source>
        <dbReference type="Google" id="ProtNLM"/>
    </source>
</evidence>
<dbReference type="Pfam" id="PF14223">
    <property type="entry name" value="Retrotran_gag_2"/>
    <property type="match status" value="1"/>
</dbReference>
<dbReference type="EMBL" id="BQNB010009407">
    <property type="protein sequence ID" value="GJS63119.1"/>
    <property type="molecule type" value="Genomic_DNA"/>
</dbReference>
<evidence type="ECO:0000256" key="1">
    <source>
        <dbReference type="SAM" id="MobiDB-lite"/>
    </source>
</evidence>